<dbReference type="EMBL" id="CAUYUJ010011112">
    <property type="protein sequence ID" value="CAK0831001.1"/>
    <property type="molecule type" value="Genomic_DNA"/>
</dbReference>
<evidence type="ECO:0000313" key="2">
    <source>
        <dbReference type="EMBL" id="CAK0831001.1"/>
    </source>
</evidence>
<feature type="region of interest" description="Disordered" evidence="1">
    <location>
        <begin position="38"/>
        <end position="95"/>
    </location>
</feature>
<protein>
    <recommendedName>
        <fullName evidence="4">Ribosome biogenesis protein NOP53</fullName>
    </recommendedName>
</protein>
<sequence length="95" mass="10106">MATVSLEGAGPRWPAAPPGLACAARLPRAEDVPWPSRLVPAAASEEDAGSEPPAFQPKTKTQRLRMQKKLVKTLAREALPLPGSSGGGPDWRRLQ</sequence>
<evidence type="ECO:0008006" key="4">
    <source>
        <dbReference type="Google" id="ProtNLM"/>
    </source>
</evidence>
<comment type="caution">
    <text evidence="2">The sequence shown here is derived from an EMBL/GenBank/DDBJ whole genome shotgun (WGS) entry which is preliminary data.</text>
</comment>
<feature type="compositionally biased region" description="Basic residues" evidence="1">
    <location>
        <begin position="60"/>
        <end position="71"/>
    </location>
</feature>
<gene>
    <name evidence="2" type="ORF">PCOR1329_LOCUS29459</name>
</gene>
<accession>A0ABN9SH57</accession>
<evidence type="ECO:0000313" key="3">
    <source>
        <dbReference type="Proteomes" id="UP001189429"/>
    </source>
</evidence>
<proteinExistence type="predicted"/>
<dbReference type="Proteomes" id="UP001189429">
    <property type="component" value="Unassembled WGS sequence"/>
</dbReference>
<evidence type="ECO:0000256" key="1">
    <source>
        <dbReference type="SAM" id="MobiDB-lite"/>
    </source>
</evidence>
<reference evidence="2" key="1">
    <citation type="submission" date="2023-10" db="EMBL/GenBank/DDBJ databases">
        <authorList>
            <person name="Chen Y."/>
            <person name="Shah S."/>
            <person name="Dougan E. K."/>
            <person name="Thang M."/>
            <person name="Chan C."/>
        </authorList>
    </citation>
    <scope>NUCLEOTIDE SEQUENCE [LARGE SCALE GENOMIC DNA]</scope>
</reference>
<keyword evidence="3" id="KW-1185">Reference proteome</keyword>
<organism evidence="2 3">
    <name type="scientific">Prorocentrum cordatum</name>
    <dbReference type="NCBI Taxonomy" id="2364126"/>
    <lineage>
        <taxon>Eukaryota</taxon>
        <taxon>Sar</taxon>
        <taxon>Alveolata</taxon>
        <taxon>Dinophyceae</taxon>
        <taxon>Prorocentrales</taxon>
        <taxon>Prorocentraceae</taxon>
        <taxon>Prorocentrum</taxon>
    </lineage>
</organism>
<name>A0ABN9SH57_9DINO</name>